<name>A0A6H1ZS81_9ZZZZ</name>
<reference evidence="1" key="1">
    <citation type="submission" date="2020-03" db="EMBL/GenBank/DDBJ databases">
        <title>The deep terrestrial virosphere.</title>
        <authorList>
            <person name="Holmfeldt K."/>
            <person name="Nilsson E."/>
            <person name="Simone D."/>
            <person name="Lopez-Fernandez M."/>
            <person name="Wu X."/>
            <person name="de Brujin I."/>
            <person name="Lundin D."/>
            <person name="Andersson A."/>
            <person name="Bertilsson S."/>
            <person name="Dopson M."/>
        </authorList>
    </citation>
    <scope>NUCLEOTIDE SEQUENCE</scope>
    <source>
        <strain evidence="2">MM415B02567</strain>
        <strain evidence="1">TM448A01708</strain>
    </source>
</reference>
<sequence>MTLLSSADLVQIKKDIRAIIEDTSIDTLIKYRQYTGLDYYSPQDQQFGSPFTDWSGVSAIKGLVTRDDVQKVGGGVEIGDTKFVLMQSSVSNLVSPKSDVIVESGVTYNLKKITLDPLGIAYVVYGSSV</sequence>
<evidence type="ECO:0000313" key="2">
    <source>
        <dbReference type="EMBL" id="QJA89331.1"/>
    </source>
</evidence>
<proteinExistence type="predicted"/>
<gene>
    <name evidence="2" type="ORF">MM415B02567_0008</name>
    <name evidence="1" type="ORF">TM448A01708_0007</name>
</gene>
<dbReference type="EMBL" id="MT142839">
    <property type="protein sequence ID" value="QJA89331.1"/>
    <property type="molecule type" value="Genomic_DNA"/>
</dbReference>
<dbReference type="AlphaFoldDB" id="A0A6H1ZS81"/>
<protein>
    <submittedName>
        <fullName evidence="1">Uncharacterized protein</fullName>
    </submittedName>
</protein>
<dbReference type="EMBL" id="MT144188">
    <property type="protein sequence ID" value="QJA50322.1"/>
    <property type="molecule type" value="Genomic_DNA"/>
</dbReference>
<accession>A0A6H1ZS81</accession>
<organism evidence="1">
    <name type="scientific">viral metagenome</name>
    <dbReference type="NCBI Taxonomy" id="1070528"/>
    <lineage>
        <taxon>unclassified sequences</taxon>
        <taxon>metagenomes</taxon>
        <taxon>organismal metagenomes</taxon>
    </lineage>
</organism>
<evidence type="ECO:0000313" key="1">
    <source>
        <dbReference type="EMBL" id="QJA50322.1"/>
    </source>
</evidence>